<organism evidence="13 14">
    <name type="scientific">Kibdelosporangium banguiense</name>
    <dbReference type="NCBI Taxonomy" id="1365924"/>
    <lineage>
        <taxon>Bacteria</taxon>
        <taxon>Bacillati</taxon>
        <taxon>Actinomycetota</taxon>
        <taxon>Actinomycetes</taxon>
        <taxon>Pseudonocardiales</taxon>
        <taxon>Pseudonocardiaceae</taxon>
        <taxon>Kibdelosporangium</taxon>
    </lineage>
</organism>
<evidence type="ECO:0000256" key="8">
    <source>
        <dbReference type="ARBA" id="ARBA00023136"/>
    </source>
</evidence>
<evidence type="ECO:0000313" key="14">
    <source>
        <dbReference type="Proteomes" id="UP001519332"/>
    </source>
</evidence>
<sequence length="361" mass="38417">MSEIRKRSPRPVATGSAGDRRGGSATETSAEAPISVEPRPKDPPPSEGQPNKIVTRPGDRIFSGLAKGSGVLIVVMIVAIGAFLLAQAIPSLVDNKANFLFSRQWVAGDPNNLSFGVLDLLLVTVFSSIFALAIAMPISLGIALFLTQYAPRRLARPFAYIVDLLAAVPSIIYGLWGAVVLAPALDPITGWLNSVFGWFFLFDTGNVDRSIGQTIFTAGIVLAVMLLPIITAISREVFERTPTMQIEGALALGATRWEVVRTTVLPFGKAGYISASMLGLGRALGETIAVMIILATTSRNFGWSLFDGGDTIASKIARAAAEFNDPRSAGAYIAAGLVLFLLTFVVNAIARSFIVGKKEYE</sequence>
<accession>A0ABS4TE99</accession>
<dbReference type="InterPro" id="IPR000515">
    <property type="entry name" value="MetI-like"/>
</dbReference>
<evidence type="ECO:0000256" key="3">
    <source>
        <dbReference type="ARBA" id="ARBA00022448"/>
    </source>
</evidence>
<feature type="transmembrane region" description="Helical" evidence="9">
    <location>
        <begin position="214"/>
        <end position="234"/>
    </location>
</feature>
<dbReference type="Gene3D" id="1.10.3720.10">
    <property type="entry name" value="MetI-like"/>
    <property type="match status" value="1"/>
</dbReference>
<evidence type="ECO:0000256" key="11">
    <source>
        <dbReference type="SAM" id="MobiDB-lite"/>
    </source>
</evidence>
<comment type="similarity">
    <text evidence="2 10">Belongs to the binding-protein-dependent transport system permease family. CysTW subfamily.</text>
</comment>
<dbReference type="CDD" id="cd06261">
    <property type="entry name" value="TM_PBP2"/>
    <property type="match status" value="1"/>
</dbReference>
<evidence type="ECO:0000256" key="7">
    <source>
        <dbReference type="ARBA" id="ARBA00022989"/>
    </source>
</evidence>
<comment type="function">
    <text evidence="10">Part of the binding-protein-dependent transport system for phosphate; probably responsible for the translocation of the substrate across the membrane.</text>
</comment>
<keyword evidence="7 9" id="KW-1133">Transmembrane helix</keyword>
<dbReference type="EMBL" id="JAGINW010000001">
    <property type="protein sequence ID" value="MBP2322166.1"/>
    <property type="molecule type" value="Genomic_DNA"/>
</dbReference>
<dbReference type="InterPro" id="IPR035906">
    <property type="entry name" value="MetI-like_sf"/>
</dbReference>
<proteinExistence type="inferred from homology"/>
<dbReference type="InterPro" id="IPR051124">
    <property type="entry name" value="Phosphate_Transport_Permease"/>
</dbReference>
<reference evidence="13 14" key="1">
    <citation type="submission" date="2021-03" db="EMBL/GenBank/DDBJ databases">
        <title>Sequencing the genomes of 1000 actinobacteria strains.</title>
        <authorList>
            <person name="Klenk H.-P."/>
        </authorList>
    </citation>
    <scope>NUCLEOTIDE SEQUENCE [LARGE SCALE GENOMIC DNA]</scope>
    <source>
        <strain evidence="13 14">DSM 46670</strain>
    </source>
</reference>
<gene>
    <name evidence="13" type="ORF">JOF56_002551</name>
</gene>
<evidence type="ECO:0000256" key="1">
    <source>
        <dbReference type="ARBA" id="ARBA00004651"/>
    </source>
</evidence>
<feature type="transmembrane region" description="Helical" evidence="9">
    <location>
        <begin position="113"/>
        <end position="146"/>
    </location>
</feature>
<evidence type="ECO:0000259" key="12">
    <source>
        <dbReference type="PROSITE" id="PS50928"/>
    </source>
</evidence>
<protein>
    <recommendedName>
        <fullName evidence="10">Phosphate transport system permease protein</fullName>
    </recommendedName>
</protein>
<keyword evidence="5 10" id="KW-0592">Phosphate transport</keyword>
<keyword evidence="8 9" id="KW-0472">Membrane</keyword>
<feature type="domain" description="ABC transmembrane type-1" evidence="12">
    <location>
        <begin position="121"/>
        <end position="350"/>
    </location>
</feature>
<dbReference type="PANTHER" id="PTHR30425:SF1">
    <property type="entry name" value="PHOSPHATE TRANSPORT SYSTEM PERMEASE PROTEIN PSTC"/>
    <property type="match status" value="1"/>
</dbReference>
<dbReference type="PROSITE" id="PS50928">
    <property type="entry name" value="ABC_TM1"/>
    <property type="match status" value="1"/>
</dbReference>
<feature type="transmembrane region" description="Helical" evidence="9">
    <location>
        <begin position="70"/>
        <end position="93"/>
    </location>
</feature>
<evidence type="ECO:0000256" key="5">
    <source>
        <dbReference type="ARBA" id="ARBA00022592"/>
    </source>
</evidence>
<evidence type="ECO:0000256" key="6">
    <source>
        <dbReference type="ARBA" id="ARBA00022692"/>
    </source>
</evidence>
<evidence type="ECO:0000256" key="4">
    <source>
        <dbReference type="ARBA" id="ARBA00022475"/>
    </source>
</evidence>
<keyword evidence="4 10" id="KW-1003">Cell membrane</keyword>
<name>A0ABS4TE99_9PSEU</name>
<evidence type="ECO:0000256" key="10">
    <source>
        <dbReference type="RuleBase" id="RU363054"/>
    </source>
</evidence>
<keyword evidence="3 9" id="KW-0813">Transport</keyword>
<feature type="transmembrane region" description="Helical" evidence="9">
    <location>
        <begin position="158"/>
        <end position="178"/>
    </location>
</feature>
<dbReference type="NCBIfam" id="TIGR02138">
    <property type="entry name" value="phosphate_pstC"/>
    <property type="match status" value="1"/>
</dbReference>
<dbReference type="PANTHER" id="PTHR30425">
    <property type="entry name" value="PHOSPHATE TRANSPORT SYSTEM PERMEASE PROTEIN PST"/>
    <property type="match status" value="1"/>
</dbReference>
<dbReference type="Proteomes" id="UP001519332">
    <property type="component" value="Unassembled WGS sequence"/>
</dbReference>
<dbReference type="InterPro" id="IPR011864">
    <property type="entry name" value="Phosphate_PstC"/>
</dbReference>
<dbReference type="RefSeq" id="WP_209637451.1">
    <property type="nucleotide sequence ID" value="NZ_JAGINW010000001.1"/>
</dbReference>
<feature type="transmembrane region" description="Helical" evidence="9">
    <location>
        <begin position="329"/>
        <end position="350"/>
    </location>
</feature>
<evidence type="ECO:0000256" key="9">
    <source>
        <dbReference type="RuleBase" id="RU363032"/>
    </source>
</evidence>
<keyword evidence="14" id="KW-1185">Reference proteome</keyword>
<keyword evidence="6 9" id="KW-0812">Transmembrane</keyword>
<comment type="caution">
    <text evidence="13">The sequence shown here is derived from an EMBL/GenBank/DDBJ whole genome shotgun (WGS) entry which is preliminary data.</text>
</comment>
<comment type="caution">
    <text evidence="10">Lacks conserved residue(s) required for the propagation of feature annotation.</text>
</comment>
<evidence type="ECO:0000313" key="13">
    <source>
        <dbReference type="EMBL" id="MBP2322166.1"/>
    </source>
</evidence>
<evidence type="ECO:0000256" key="2">
    <source>
        <dbReference type="ARBA" id="ARBA00007069"/>
    </source>
</evidence>
<dbReference type="Pfam" id="PF00528">
    <property type="entry name" value="BPD_transp_1"/>
    <property type="match status" value="1"/>
</dbReference>
<dbReference type="SUPFAM" id="SSF161098">
    <property type="entry name" value="MetI-like"/>
    <property type="match status" value="1"/>
</dbReference>
<feature type="region of interest" description="Disordered" evidence="11">
    <location>
        <begin position="1"/>
        <end position="55"/>
    </location>
</feature>
<comment type="subcellular location">
    <subcellularLocation>
        <location evidence="1 9">Cell membrane</location>
        <topology evidence="1 9">Multi-pass membrane protein</topology>
    </subcellularLocation>
</comment>